<proteinExistence type="predicted"/>
<organism evidence="1 2">
    <name type="scientific">Blastopirellula marina</name>
    <dbReference type="NCBI Taxonomy" id="124"/>
    <lineage>
        <taxon>Bacteria</taxon>
        <taxon>Pseudomonadati</taxon>
        <taxon>Planctomycetota</taxon>
        <taxon>Planctomycetia</taxon>
        <taxon>Pirellulales</taxon>
        <taxon>Pirellulaceae</taxon>
        <taxon>Blastopirellula</taxon>
    </lineage>
</organism>
<name>A0A2S8FNC1_9BACT</name>
<dbReference type="EMBL" id="PUIB01000017">
    <property type="protein sequence ID" value="PQO33693.1"/>
    <property type="molecule type" value="Genomic_DNA"/>
</dbReference>
<evidence type="ECO:0000313" key="1">
    <source>
        <dbReference type="EMBL" id="PQO33693.1"/>
    </source>
</evidence>
<dbReference type="AlphaFoldDB" id="A0A2S8FNC1"/>
<protein>
    <submittedName>
        <fullName evidence="1">Uncharacterized protein</fullName>
    </submittedName>
</protein>
<sequence>MSSHILKIKDSSMAIIESSVEGPITAVSLDMTATPPVLTISCMGTTVMFTDGTTANGRIKRIRTPTTTLSIQQFMDNTPFPGRAEAGFIGGTLIAEGTVDTNMVPIVLNANFIDVEPSESVLLGAVTQNDAGSPRQISINGAPISMLTDARLCSNPDNPGQPIYVNQYGFAINPASIQLGSSEAVPTSAEGYYAAGNFHAFLFEYGGSGDLAVVPPTTPQLSIERADYREDGSLVHYDVRGFATRFHLPNGAPNQSIDIYRLDFNPATGLHERMRIDSADVETRETGYERWRLSHTGNRPGGFRSGPPRFLMAVNVNENFSEQTEPDIRED</sequence>
<accession>A0A2S8FNC1</accession>
<reference evidence="1 2" key="1">
    <citation type="submission" date="2018-02" db="EMBL/GenBank/DDBJ databases">
        <title>Comparative genomes isolates from brazilian mangrove.</title>
        <authorList>
            <person name="Araujo J.E."/>
            <person name="Taketani R.G."/>
            <person name="Silva M.C.P."/>
            <person name="Loureco M.V."/>
            <person name="Andreote F.D."/>
        </authorList>
    </citation>
    <scope>NUCLEOTIDE SEQUENCE [LARGE SCALE GENOMIC DNA]</scope>
    <source>
        <strain evidence="1 2">NAP PRIS-MGV</strain>
    </source>
</reference>
<comment type="caution">
    <text evidence="1">The sequence shown here is derived from an EMBL/GenBank/DDBJ whole genome shotgun (WGS) entry which is preliminary data.</text>
</comment>
<dbReference type="Proteomes" id="UP000239388">
    <property type="component" value="Unassembled WGS sequence"/>
</dbReference>
<gene>
    <name evidence="1" type="ORF">C5Y98_15775</name>
</gene>
<evidence type="ECO:0000313" key="2">
    <source>
        <dbReference type="Proteomes" id="UP000239388"/>
    </source>
</evidence>